<evidence type="ECO:0000256" key="2">
    <source>
        <dbReference type="ARBA" id="ARBA00012925"/>
    </source>
</evidence>
<dbReference type="AlphaFoldDB" id="A0A6N0JIU5"/>
<dbReference type="EC" id="4.2.1.1" evidence="2"/>
<evidence type="ECO:0000313" key="10">
    <source>
        <dbReference type="Proteomes" id="UP000509782"/>
    </source>
</evidence>
<dbReference type="GO" id="GO:0015976">
    <property type="term" value="P:carbon utilization"/>
    <property type="evidence" value="ECO:0007669"/>
    <property type="project" value="InterPro"/>
</dbReference>
<dbReference type="FunFam" id="3.40.1050.10:FF:000006">
    <property type="entry name" value="Carbonic anhydrase"/>
    <property type="match status" value="1"/>
</dbReference>
<dbReference type="GO" id="GO:0004089">
    <property type="term" value="F:carbonate dehydratase activity"/>
    <property type="evidence" value="ECO:0007669"/>
    <property type="project" value="UniProtKB-EC"/>
</dbReference>
<keyword evidence="4 8" id="KW-0862">Zinc</keyword>
<dbReference type="SMART" id="SM00947">
    <property type="entry name" value="Pro_CA"/>
    <property type="match status" value="1"/>
</dbReference>
<dbReference type="EMBL" id="CP054569">
    <property type="protein sequence ID" value="QKQ47055.1"/>
    <property type="molecule type" value="Genomic_DNA"/>
</dbReference>
<accession>A0A6N0JIU5</accession>
<organism evidence="9 10">
    <name type="scientific">Achromobacter denitrificans</name>
    <name type="common">Alcaligenes denitrificans</name>
    <dbReference type="NCBI Taxonomy" id="32002"/>
    <lineage>
        <taxon>Bacteria</taxon>
        <taxon>Pseudomonadati</taxon>
        <taxon>Pseudomonadota</taxon>
        <taxon>Betaproteobacteria</taxon>
        <taxon>Burkholderiales</taxon>
        <taxon>Alcaligenaceae</taxon>
        <taxon>Achromobacter</taxon>
    </lineage>
</organism>
<evidence type="ECO:0000256" key="6">
    <source>
        <dbReference type="ARBA" id="ARBA00024993"/>
    </source>
</evidence>
<dbReference type="Pfam" id="PF00484">
    <property type="entry name" value="Pro_CA"/>
    <property type="match status" value="1"/>
</dbReference>
<proteinExistence type="inferred from homology"/>
<feature type="binding site" evidence="8">
    <location>
        <position position="94"/>
    </location>
    <ligand>
        <name>Zn(2+)</name>
        <dbReference type="ChEBI" id="CHEBI:29105"/>
    </ligand>
</feature>
<evidence type="ECO:0000256" key="3">
    <source>
        <dbReference type="ARBA" id="ARBA00022723"/>
    </source>
</evidence>
<comment type="cofactor">
    <cofactor evidence="8">
        <name>Zn(2+)</name>
        <dbReference type="ChEBI" id="CHEBI:29105"/>
    </cofactor>
    <text evidence="8">Binds 1 zinc ion per subunit.</text>
</comment>
<keyword evidence="5" id="KW-0456">Lyase</keyword>
<protein>
    <recommendedName>
        <fullName evidence="2">carbonic anhydrase</fullName>
        <ecNumber evidence="2">4.2.1.1</ecNumber>
    </recommendedName>
</protein>
<dbReference type="PANTHER" id="PTHR11002:SF79">
    <property type="entry name" value="CARBONIC ANHYDRASE 2"/>
    <property type="match status" value="1"/>
</dbReference>
<gene>
    <name evidence="9" type="ORF">FOC81_10265</name>
</gene>
<reference evidence="9 10" key="1">
    <citation type="submission" date="2020-05" db="EMBL/GenBank/DDBJ databases">
        <title>FDA dAtabase for Regulatory Grade micrObial Sequences (FDA-ARGOS): Supporting development and validation of Infectious Disease Dx tests.</title>
        <authorList>
            <person name="Sproer C."/>
            <person name="Gronow S."/>
            <person name="Severitt S."/>
            <person name="Schroder I."/>
            <person name="Tallon L."/>
            <person name="Sadzewicz L."/>
            <person name="Zhao X."/>
            <person name="Vavikolanu K."/>
            <person name="Mehta A."/>
            <person name="Aluvathingal J."/>
            <person name="Nadendla S."/>
            <person name="Myers T."/>
            <person name="Yan Y."/>
            <person name="Sichtig H."/>
        </authorList>
    </citation>
    <scope>NUCLEOTIDE SEQUENCE [LARGE SCALE GENOMIC DNA]</scope>
    <source>
        <strain evidence="9 10">FDAARGOS_787</strain>
    </source>
</reference>
<dbReference type="PROSITE" id="PS00704">
    <property type="entry name" value="PROK_CO2_ANHYDRASE_1"/>
    <property type="match status" value="1"/>
</dbReference>
<dbReference type="CDD" id="cd03378">
    <property type="entry name" value="beta_CA_cladeC"/>
    <property type="match status" value="1"/>
</dbReference>
<feature type="binding site" evidence="8">
    <location>
        <position position="148"/>
    </location>
    <ligand>
        <name>Zn(2+)</name>
        <dbReference type="ChEBI" id="CHEBI:29105"/>
    </ligand>
</feature>
<comment type="similarity">
    <text evidence="1">Belongs to the beta-class carbonic anhydrase family.</text>
</comment>
<evidence type="ECO:0000256" key="1">
    <source>
        <dbReference type="ARBA" id="ARBA00006217"/>
    </source>
</evidence>
<keyword evidence="3 8" id="KW-0479">Metal-binding</keyword>
<comment type="function">
    <text evidence="6">Catalyzes the reversible hydration of carbon dioxide to form bicarbonate.</text>
</comment>
<evidence type="ECO:0000313" key="9">
    <source>
        <dbReference type="EMBL" id="QKQ47055.1"/>
    </source>
</evidence>
<name>A0A6N0JIU5_ACHDE</name>
<feature type="binding site" evidence="8">
    <location>
        <position position="145"/>
    </location>
    <ligand>
        <name>Zn(2+)</name>
        <dbReference type="ChEBI" id="CHEBI:29105"/>
    </ligand>
</feature>
<dbReference type="Gene3D" id="3.40.1050.10">
    <property type="entry name" value="Carbonic anhydrase"/>
    <property type="match status" value="1"/>
</dbReference>
<feature type="binding site" evidence="8">
    <location>
        <position position="92"/>
    </location>
    <ligand>
        <name>Zn(2+)</name>
        <dbReference type="ChEBI" id="CHEBI:29105"/>
    </ligand>
</feature>
<dbReference type="Proteomes" id="UP000509782">
    <property type="component" value="Chromosome"/>
</dbReference>
<evidence type="ECO:0000256" key="8">
    <source>
        <dbReference type="PIRSR" id="PIRSR601765-1"/>
    </source>
</evidence>
<dbReference type="InterPro" id="IPR006311">
    <property type="entry name" value="TAT_signal"/>
</dbReference>
<dbReference type="RefSeq" id="WP_174716215.1">
    <property type="nucleotide sequence ID" value="NZ_CP054569.1"/>
</dbReference>
<dbReference type="PROSITE" id="PS51318">
    <property type="entry name" value="TAT"/>
    <property type="match status" value="1"/>
</dbReference>
<dbReference type="SUPFAM" id="SSF53056">
    <property type="entry name" value="beta-carbonic anhydrase, cab"/>
    <property type="match status" value="1"/>
</dbReference>
<sequence length="239" mass="24861">MCDCSSCANPLPLNRRRLLFGAAAMAAAGASGWLGDARAAVPSNDIGPDAALKRLMAGNARYAANKPNLRDYSAGRAARAVKQKPIAAILGCSDSRVTPELAFDQGPGDLFIVRVAGNFVNEDGLASLEYGTLVLHAPLILVLGHDNCGAVDATVKALKDKTEFPGHLPALVNAIEPAVEIASQSGAKDLVGAAVRENVRLAVERLKTAQPLLQDMVRQKKLGVVGGVYSLATGKVSLV</sequence>
<dbReference type="GO" id="GO:0008270">
    <property type="term" value="F:zinc ion binding"/>
    <property type="evidence" value="ECO:0007669"/>
    <property type="project" value="InterPro"/>
</dbReference>
<dbReference type="PANTHER" id="PTHR11002">
    <property type="entry name" value="CARBONIC ANHYDRASE"/>
    <property type="match status" value="1"/>
</dbReference>
<dbReference type="InterPro" id="IPR001765">
    <property type="entry name" value="Carbonic_anhydrase"/>
</dbReference>
<evidence type="ECO:0000256" key="7">
    <source>
        <dbReference type="ARBA" id="ARBA00048348"/>
    </source>
</evidence>
<evidence type="ECO:0000256" key="4">
    <source>
        <dbReference type="ARBA" id="ARBA00022833"/>
    </source>
</evidence>
<comment type="catalytic activity">
    <reaction evidence="7">
        <text>hydrogencarbonate + H(+) = CO2 + H2O</text>
        <dbReference type="Rhea" id="RHEA:10748"/>
        <dbReference type="ChEBI" id="CHEBI:15377"/>
        <dbReference type="ChEBI" id="CHEBI:15378"/>
        <dbReference type="ChEBI" id="CHEBI:16526"/>
        <dbReference type="ChEBI" id="CHEBI:17544"/>
        <dbReference type="EC" id="4.2.1.1"/>
    </reaction>
</comment>
<evidence type="ECO:0000256" key="5">
    <source>
        <dbReference type="ARBA" id="ARBA00023239"/>
    </source>
</evidence>
<dbReference type="InterPro" id="IPR015892">
    <property type="entry name" value="Carbonic_anhydrase_CS"/>
</dbReference>
<dbReference type="InterPro" id="IPR036874">
    <property type="entry name" value="Carbonic_anhydrase_sf"/>
</dbReference>